<dbReference type="InterPro" id="IPR029752">
    <property type="entry name" value="D-isomer_DH_CS1"/>
</dbReference>
<keyword evidence="8" id="KW-1185">Reference proteome</keyword>
<dbReference type="Pfam" id="PF00389">
    <property type="entry name" value="2-Hacid_dh"/>
    <property type="match status" value="1"/>
</dbReference>
<proteinExistence type="inferred from homology"/>
<dbReference type="EC" id="1.1.1.28" evidence="7"/>
<dbReference type="InterPro" id="IPR058205">
    <property type="entry name" value="D-LDH-like"/>
</dbReference>
<sequence>MDIVFFSAKKYDQESFAHINRQYGFALRFFETHLCADTAPIAAGADAVCIFVNDQLDDACLTALATNGIRLVLLRCAGFNQVDTAAAQRLGIIVARVPAYAPEGVAEHAVGLILALNRKLCKAHSRVREANFSLDGLQGFNLHGCTVGVMGTGKIGSAFCRIMLGFGCEVYAYDPVPNDALKALGVIYVTRDKLFTVARIISLHCPLSADTQHLINHEALNLMPPGVMLINTSRGALIDTPAVIQHLKTGHLGYLGLDVYEEEAHLFFNDESEHILQDDVFARLLTFPNVLITGHQAFLTQEALHNIGETTLENAKQEHSGLNCGNRV</sequence>
<evidence type="ECO:0000259" key="6">
    <source>
        <dbReference type="Pfam" id="PF02826"/>
    </source>
</evidence>
<keyword evidence="2 4" id="KW-0560">Oxidoreductase</keyword>
<dbReference type="InterPro" id="IPR036291">
    <property type="entry name" value="NAD(P)-bd_dom_sf"/>
</dbReference>
<keyword evidence="3" id="KW-0520">NAD</keyword>
<comment type="similarity">
    <text evidence="1 4">Belongs to the D-isomer specific 2-hydroxyacid dehydrogenase family.</text>
</comment>
<comment type="caution">
    <text evidence="7">The sequence shown here is derived from an EMBL/GenBank/DDBJ whole genome shotgun (WGS) entry which is preliminary data.</text>
</comment>
<feature type="domain" description="D-isomer specific 2-hydroxyacid dehydrogenase catalytic" evidence="5">
    <location>
        <begin position="4"/>
        <end position="327"/>
    </location>
</feature>
<accession>A0ABV8V3W2</accession>
<dbReference type="Gene3D" id="3.40.50.720">
    <property type="entry name" value="NAD(P)-binding Rossmann-like Domain"/>
    <property type="match status" value="2"/>
</dbReference>
<dbReference type="EMBL" id="JBHSCX010000007">
    <property type="protein sequence ID" value="MFC4362599.1"/>
    <property type="molecule type" value="Genomic_DNA"/>
</dbReference>
<evidence type="ECO:0000259" key="5">
    <source>
        <dbReference type="Pfam" id="PF00389"/>
    </source>
</evidence>
<dbReference type="SUPFAM" id="SSF51735">
    <property type="entry name" value="NAD(P)-binding Rossmann-fold domains"/>
    <property type="match status" value="1"/>
</dbReference>
<dbReference type="PROSITE" id="PS00670">
    <property type="entry name" value="D_2_HYDROXYACID_DH_2"/>
    <property type="match status" value="1"/>
</dbReference>
<dbReference type="Proteomes" id="UP001595840">
    <property type="component" value="Unassembled WGS sequence"/>
</dbReference>
<dbReference type="PANTHER" id="PTHR43026:SF1">
    <property type="entry name" value="2-HYDROXYACID DEHYDROGENASE HOMOLOG 1-RELATED"/>
    <property type="match status" value="1"/>
</dbReference>
<dbReference type="SUPFAM" id="SSF52283">
    <property type="entry name" value="Formate/glycerate dehydrogenase catalytic domain-like"/>
    <property type="match status" value="1"/>
</dbReference>
<evidence type="ECO:0000256" key="1">
    <source>
        <dbReference type="ARBA" id="ARBA00005854"/>
    </source>
</evidence>
<evidence type="ECO:0000256" key="3">
    <source>
        <dbReference type="ARBA" id="ARBA00023027"/>
    </source>
</evidence>
<evidence type="ECO:0000313" key="7">
    <source>
        <dbReference type="EMBL" id="MFC4362599.1"/>
    </source>
</evidence>
<name>A0ABV8V3W2_9GAMM</name>
<protein>
    <submittedName>
        <fullName evidence="7">2-hydroxyacid dehydrogenase</fullName>
        <ecNumber evidence="7">1.1.1.28</ecNumber>
    </submittedName>
</protein>
<dbReference type="InterPro" id="IPR029753">
    <property type="entry name" value="D-isomer_DH_CS"/>
</dbReference>
<dbReference type="PROSITE" id="PS00671">
    <property type="entry name" value="D_2_HYDROXYACID_DH_3"/>
    <property type="match status" value="1"/>
</dbReference>
<dbReference type="PANTHER" id="PTHR43026">
    <property type="entry name" value="2-HYDROXYACID DEHYDROGENASE HOMOLOG 1-RELATED"/>
    <property type="match status" value="1"/>
</dbReference>
<evidence type="ECO:0000256" key="2">
    <source>
        <dbReference type="ARBA" id="ARBA00023002"/>
    </source>
</evidence>
<dbReference type="InterPro" id="IPR006140">
    <property type="entry name" value="D-isomer_DH_NAD-bd"/>
</dbReference>
<reference evidence="8" key="1">
    <citation type="journal article" date="2019" name="Int. J. Syst. Evol. Microbiol.">
        <title>The Global Catalogue of Microorganisms (GCM) 10K type strain sequencing project: providing services to taxonomists for standard genome sequencing and annotation.</title>
        <authorList>
            <consortium name="The Broad Institute Genomics Platform"/>
            <consortium name="The Broad Institute Genome Sequencing Center for Infectious Disease"/>
            <person name="Wu L."/>
            <person name="Ma J."/>
        </authorList>
    </citation>
    <scope>NUCLEOTIDE SEQUENCE [LARGE SCALE GENOMIC DNA]</scope>
    <source>
        <strain evidence="8">CECT 8570</strain>
    </source>
</reference>
<evidence type="ECO:0000313" key="8">
    <source>
        <dbReference type="Proteomes" id="UP001595840"/>
    </source>
</evidence>
<evidence type="ECO:0000256" key="4">
    <source>
        <dbReference type="RuleBase" id="RU003719"/>
    </source>
</evidence>
<dbReference type="PROSITE" id="PS00065">
    <property type="entry name" value="D_2_HYDROXYACID_DH_1"/>
    <property type="match status" value="1"/>
</dbReference>
<dbReference type="CDD" id="cd12183">
    <property type="entry name" value="LDH_like_2"/>
    <property type="match status" value="1"/>
</dbReference>
<feature type="domain" description="D-isomer specific 2-hydroxyacid dehydrogenase NAD-binding" evidence="6">
    <location>
        <begin position="110"/>
        <end position="297"/>
    </location>
</feature>
<dbReference type="GO" id="GO:0008720">
    <property type="term" value="F:D-lactate dehydrogenase (NAD+) activity"/>
    <property type="evidence" value="ECO:0007669"/>
    <property type="project" value="UniProtKB-EC"/>
</dbReference>
<gene>
    <name evidence="7" type="ORF">ACFOX3_09800</name>
</gene>
<dbReference type="Pfam" id="PF02826">
    <property type="entry name" value="2-Hacid_dh_C"/>
    <property type="match status" value="1"/>
</dbReference>
<organism evidence="7 8">
    <name type="scientific">Simiduia curdlanivorans</name>
    <dbReference type="NCBI Taxonomy" id="1492769"/>
    <lineage>
        <taxon>Bacteria</taxon>
        <taxon>Pseudomonadati</taxon>
        <taxon>Pseudomonadota</taxon>
        <taxon>Gammaproteobacteria</taxon>
        <taxon>Cellvibrionales</taxon>
        <taxon>Cellvibrionaceae</taxon>
        <taxon>Simiduia</taxon>
    </lineage>
</organism>
<dbReference type="RefSeq" id="WP_290265471.1">
    <property type="nucleotide sequence ID" value="NZ_JAUFQG010000006.1"/>
</dbReference>
<dbReference type="InterPro" id="IPR006139">
    <property type="entry name" value="D-isomer_2_OHA_DH_cat_dom"/>
</dbReference>